<evidence type="ECO:0008006" key="4">
    <source>
        <dbReference type="Google" id="ProtNLM"/>
    </source>
</evidence>
<comment type="caution">
    <text evidence="2">The sequence shown here is derived from an EMBL/GenBank/DDBJ whole genome shotgun (WGS) entry which is preliminary data.</text>
</comment>
<proteinExistence type="predicted"/>
<reference evidence="3" key="1">
    <citation type="submission" date="2018-09" db="EMBL/GenBank/DDBJ databases">
        <title>Acidovorax cavernicola nov. sp. isolated from Gruta de las Maravillas (Aracena, Spain).</title>
        <authorList>
            <person name="Jurado V."/>
            <person name="Gutierrez-Patricio S."/>
            <person name="Gonzalez-Pimentel J.L."/>
            <person name="Miller A.Z."/>
            <person name="Laiz L."/>
            <person name="Saiz-Jimenez C."/>
        </authorList>
    </citation>
    <scope>NUCLEOTIDE SEQUENCE [LARGE SCALE GENOMIC DNA]</scope>
    <source>
        <strain evidence="3">1011MAR3C25</strain>
    </source>
</reference>
<protein>
    <recommendedName>
        <fullName evidence="4">Anti-sigma factor</fullName>
    </recommendedName>
</protein>
<keyword evidence="1" id="KW-0812">Transmembrane</keyword>
<dbReference type="RefSeq" id="WP_119751229.1">
    <property type="nucleotide sequence ID" value="NZ_QZCG01000013.1"/>
</dbReference>
<dbReference type="EMBL" id="QZCG01000013">
    <property type="protein sequence ID" value="RJE82908.1"/>
    <property type="molecule type" value="Genomic_DNA"/>
</dbReference>
<keyword evidence="1" id="KW-0472">Membrane</keyword>
<name>A0A418SPQ0_9RHOB</name>
<organism evidence="2 3">
    <name type="scientific">Paracoccus onubensis</name>
    <dbReference type="NCBI Taxonomy" id="1675788"/>
    <lineage>
        <taxon>Bacteria</taxon>
        <taxon>Pseudomonadati</taxon>
        <taxon>Pseudomonadota</taxon>
        <taxon>Alphaproteobacteria</taxon>
        <taxon>Rhodobacterales</taxon>
        <taxon>Paracoccaceae</taxon>
        <taxon>Paracoccus</taxon>
    </lineage>
</organism>
<accession>A0A418SPQ0</accession>
<keyword evidence="3" id="KW-1185">Reference proteome</keyword>
<dbReference type="InterPro" id="IPR041916">
    <property type="entry name" value="Anti_sigma_zinc_sf"/>
</dbReference>
<gene>
    <name evidence="2" type="ORF">D3P04_17875</name>
</gene>
<dbReference type="OrthoDB" id="7743910at2"/>
<keyword evidence="1" id="KW-1133">Transmembrane helix</keyword>
<sequence length="243" mass="25387">MQIDDETLMAFADGELDPATTTRVAAAIDADPDLQARLRLFSESRNRLQAEAQDAFAQSSAQDAQLIARIRAASVAPANTAAATSGAVDISAATPGNINRRPLAAIAAALALALIGGGLWWQLGDSAGSARLDAAQVAALDNLPSGEAQALDEQTTLTMIASYRNGKDELCREFETHNATGMKISVACRDRDDWSPRFAMDVEAATDGYVPAAGELEELDAFLANTQAGAPLTPEEEAAALAE</sequence>
<evidence type="ECO:0000313" key="2">
    <source>
        <dbReference type="EMBL" id="RJE82908.1"/>
    </source>
</evidence>
<evidence type="ECO:0000256" key="1">
    <source>
        <dbReference type="SAM" id="Phobius"/>
    </source>
</evidence>
<dbReference type="Gene3D" id="1.10.10.1320">
    <property type="entry name" value="Anti-sigma factor, zinc-finger domain"/>
    <property type="match status" value="1"/>
</dbReference>
<evidence type="ECO:0000313" key="3">
    <source>
        <dbReference type="Proteomes" id="UP000284202"/>
    </source>
</evidence>
<dbReference type="Proteomes" id="UP000284202">
    <property type="component" value="Unassembled WGS sequence"/>
</dbReference>
<feature type="transmembrane region" description="Helical" evidence="1">
    <location>
        <begin position="103"/>
        <end position="123"/>
    </location>
</feature>
<dbReference type="AlphaFoldDB" id="A0A418SPQ0"/>